<reference evidence="3" key="1">
    <citation type="journal article" date="2019" name="Int. J. Syst. Evol. Microbiol.">
        <title>The Global Catalogue of Microorganisms (GCM) 10K type strain sequencing project: providing services to taxonomists for standard genome sequencing and annotation.</title>
        <authorList>
            <consortium name="The Broad Institute Genomics Platform"/>
            <consortium name="The Broad Institute Genome Sequencing Center for Infectious Disease"/>
            <person name="Wu L."/>
            <person name="Ma J."/>
        </authorList>
    </citation>
    <scope>NUCLEOTIDE SEQUENCE [LARGE SCALE GENOMIC DNA]</scope>
    <source>
        <strain evidence="3">CCUG 62974</strain>
    </source>
</reference>
<keyword evidence="3" id="KW-1185">Reference proteome</keyword>
<name>A0ABW3E191_9ACTN</name>
<gene>
    <name evidence="2" type="ORF">ACFQ08_30130</name>
</gene>
<organism evidence="2 3">
    <name type="scientific">Streptosporangium algeriense</name>
    <dbReference type="NCBI Taxonomy" id="1682748"/>
    <lineage>
        <taxon>Bacteria</taxon>
        <taxon>Bacillati</taxon>
        <taxon>Actinomycetota</taxon>
        <taxon>Actinomycetes</taxon>
        <taxon>Streptosporangiales</taxon>
        <taxon>Streptosporangiaceae</taxon>
        <taxon>Streptosporangium</taxon>
    </lineage>
</organism>
<feature type="non-terminal residue" evidence="2">
    <location>
        <position position="136"/>
    </location>
</feature>
<proteinExistence type="predicted"/>
<evidence type="ECO:0000256" key="1">
    <source>
        <dbReference type="SAM" id="Phobius"/>
    </source>
</evidence>
<dbReference type="EMBL" id="JBHTHX010001508">
    <property type="protein sequence ID" value="MFD0888817.1"/>
    <property type="molecule type" value="Genomic_DNA"/>
</dbReference>
<sequence length="136" mass="14323">MQQPQRRRRNVAPFVIAILVAGSLIVGLRLFIGGPDDAGGGGGEPGKETRTAAACDGQGVRLTVAASLEKAELLRRMAAGYSGREVGGRCAEIAVTRSSGGLIQALARGWDEERDGPRPDVWSPASSSWIALLRQQ</sequence>
<evidence type="ECO:0000313" key="3">
    <source>
        <dbReference type="Proteomes" id="UP001597024"/>
    </source>
</evidence>
<feature type="transmembrane region" description="Helical" evidence="1">
    <location>
        <begin position="12"/>
        <end position="32"/>
    </location>
</feature>
<evidence type="ECO:0000313" key="2">
    <source>
        <dbReference type="EMBL" id="MFD0888817.1"/>
    </source>
</evidence>
<comment type="caution">
    <text evidence="2">The sequence shown here is derived from an EMBL/GenBank/DDBJ whole genome shotgun (WGS) entry which is preliminary data.</text>
</comment>
<keyword evidence="1" id="KW-0812">Transmembrane</keyword>
<protein>
    <submittedName>
        <fullName evidence="2">VWA domain-containing protein</fullName>
    </submittedName>
</protein>
<keyword evidence="1" id="KW-0472">Membrane</keyword>
<keyword evidence="1" id="KW-1133">Transmembrane helix</keyword>
<dbReference type="Proteomes" id="UP001597024">
    <property type="component" value="Unassembled WGS sequence"/>
</dbReference>
<accession>A0ABW3E191</accession>